<dbReference type="Proteomes" id="UP000596742">
    <property type="component" value="Unassembled WGS sequence"/>
</dbReference>
<name>A0A8B6DS87_MYTGA</name>
<proteinExistence type="predicted"/>
<keyword evidence="2" id="KW-1185">Reference proteome</keyword>
<gene>
    <name evidence="1" type="ORF">MGAL_10B035649</name>
</gene>
<sequence length="123" mass="14208">MPEEDTLTRYNNCKRKMRFPYVNYANVQSNLEQIDDTCQPDESKAYTNAYQQNTLSGFTTASGMLVDNTKKQKCTQGMTWLNICGVYGRGDEGHCRHEHHKRCVALRFHEGSLWDEENTTTTC</sequence>
<comment type="caution">
    <text evidence="1">The sequence shown here is derived from an EMBL/GenBank/DDBJ whole genome shotgun (WGS) entry which is preliminary data.</text>
</comment>
<accession>A0A8B6DS87</accession>
<evidence type="ECO:0000313" key="2">
    <source>
        <dbReference type="Proteomes" id="UP000596742"/>
    </source>
</evidence>
<reference evidence="1" key="1">
    <citation type="submission" date="2018-11" db="EMBL/GenBank/DDBJ databases">
        <authorList>
            <person name="Alioto T."/>
            <person name="Alioto T."/>
        </authorList>
    </citation>
    <scope>NUCLEOTIDE SEQUENCE</scope>
</reference>
<dbReference type="EMBL" id="UYJE01003875">
    <property type="protein sequence ID" value="VDI23021.1"/>
    <property type="molecule type" value="Genomic_DNA"/>
</dbReference>
<protein>
    <submittedName>
        <fullName evidence="1">Uncharacterized protein</fullName>
    </submittedName>
</protein>
<dbReference type="AlphaFoldDB" id="A0A8B6DS87"/>
<evidence type="ECO:0000313" key="1">
    <source>
        <dbReference type="EMBL" id="VDI23021.1"/>
    </source>
</evidence>
<organism evidence="1 2">
    <name type="scientific">Mytilus galloprovincialis</name>
    <name type="common">Mediterranean mussel</name>
    <dbReference type="NCBI Taxonomy" id="29158"/>
    <lineage>
        <taxon>Eukaryota</taxon>
        <taxon>Metazoa</taxon>
        <taxon>Spiralia</taxon>
        <taxon>Lophotrochozoa</taxon>
        <taxon>Mollusca</taxon>
        <taxon>Bivalvia</taxon>
        <taxon>Autobranchia</taxon>
        <taxon>Pteriomorphia</taxon>
        <taxon>Mytilida</taxon>
        <taxon>Mytiloidea</taxon>
        <taxon>Mytilidae</taxon>
        <taxon>Mytilinae</taxon>
        <taxon>Mytilus</taxon>
    </lineage>
</organism>